<dbReference type="EMBL" id="VSRR010004097">
    <property type="protein sequence ID" value="MPC38545.1"/>
    <property type="molecule type" value="Genomic_DNA"/>
</dbReference>
<reference evidence="2 3" key="1">
    <citation type="submission" date="2019-05" db="EMBL/GenBank/DDBJ databases">
        <title>Another draft genome of Portunus trituberculatus and its Hox gene families provides insights of decapod evolution.</title>
        <authorList>
            <person name="Jeong J.-H."/>
            <person name="Song I."/>
            <person name="Kim S."/>
            <person name="Choi T."/>
            <person name="Kim D."/>
            <person name="Ryu S."/>
            <person name="Kim W."/>
        </authorList>
    </citation>
    <scope>NUCLEOTIDE SEQUENCE [LARGE SCALE GENOMIC DNA]</scope>
    <source>
        <tissue evidence="2">Muscle</tissue>
    </source>
</reference>
<keyword evidence="3" id="KW-1185">Reference proteome</keyword>
<evidence type="ECO:0000313" key="2">
    <source>
        <dbReference type="EMBL" id="MPC38545.1"/>
    </source>
</evidence>
<accession>A0A5B7EYN3</accession>
<dbReference type="AlphaFoldDB" id="A0A5B7EYN3"/>
<evidence type="ECO:0000256" key="1">
    <source>
        <dbReference type="SAM" id="MobiDB-lite"/>
    </source>
</evidence>
<organism evidence="2 3">
    <name type="scientific">Portunus trituberculatus</name>
    <name type="common">Swimming crab</name>
    <name type="synonym">Neptunus trituberculatus</name>
    <dbReference type="NCBI Taxonomy" id="210409"/>
    <lineage>
        <taxon>Eukaryota</taxon>
        <taxon>Metazoa</taxon>
        <taxon>Ecdysozoa</taxon>
        <taxon>Arthropoda</taxon>
        <taxon>Crustacea</taxon>
        <taxon>Multicrustacea</taxon>
        <taxon>Malacostraca</taxon>
        <taxon>Eumalacostraca</taxon>
        <taxon>Eucarida</taxon>
        <taxon>Decapoda</taxon>
        <taxon>Pleocyemata</taxon>
        <taxon>Brachyura</taxon>
        <taxon>Eubrachyura</taxon>
        <taxon>Portunoidea</taxon>
        <taxon>Portunidae</taxon>
        <taxon>Portuninae</taxon>
        <taxon>Portunus</taxon>
    </lineage>
</organism>
<feature type="region of interest" description="Disordered" evidence="1">
    <location>
        <begin position="70"/>
        <end position="100"/>
    </location>
</feature>
<name>A0A5B7EYN3_PORTR</name>
<dbReference type="Proteomes" id="UP000324222">
    <property type="component" value="Unassembled WGS sequence"/>
</dbReference>
<proteinExistence type="predicted"/>
<comment type="caution">
    <text evidence="2">The sequence shown here is derived from an EMBL/GenBank/DDBJ whole genome shotgun (WGS) entry which is preliminary data.</text>
</comment>
<sequence length="100" mass="11056">MPTPLMKEKYSYLECEMGFLARLASGSTSPALTLTLHLSLPHPSPPLPPTLEVMKTPKNTWKTRENTFKESFPAVKPTGAELGGCGKEKKREWSGPGAWR</sequence>
<gene>
    <name evidence="2" type="ORF">E2C01_032054</name>
</gene>
<evidence type="ECO:0000313" key="3">
    <source>
        <dbReference type="Proteomes" id="UP000324222"/>
    </source>
</evidence>
<protein>
    <submittedName>
        <fullName evidence="2">Uncharacterized protein</fullName>
    </submittedName>
</protein>